<dbReference type="Gene3D" id="3.40.630.30">
    <property type="match status" value="1"/>
</dbReference>
<dbReference type="GO" id="GO:0016747">
    <property type="term" value="F:acyltransferase activity, transferring groups other than amino-acyl groups"/>
    <property type="evidence" value="ECO:0007669"/>
    <property type="project" value="InterPro"/>
</dbReference>
<dbReference type="InterPro" id="IPR000182">
    <property type="entry name" value="GNAT_dom"/>
</dbReference>
<evidence type="ECO:0000313" key="3">
    <source>
        <dbReference type="Proteomes" id="UP000198558"/>
    </source>
</evidence>
<evidence type="ECO:0000313" key="2">
    <source>
        <dbReference type="EMBL" id="SET61803.1"/>
    </source>
</evidence>
<dbReference type="SUPFAM" id="SSF55729">
    <property type="entry name" value="Acyl-CoA N-acyltransferases (Nat)"/>
    <property type="match status" value="1"/>
</dbReference>
<gene>
    <name evidence="2" type="ORF">SAMN04489758_12232</name>
</gene>
<feature type="domain" description="N-acetyltransferase" evidence="1">
    <location>
        <begin position="2"/>
        <end position="159"/>
    </location>
</feature>
<dbReference type="GeneID" id="78288762"/>
<sequence length="159" mass="19342">MLKYRRIYELDDELYDFHLRQKQYYLLEGTVPTKEYLIEQMDNPEGFDEKEHYIKKIYYNEKMVALIDYQIGYRFSMKHDNSCLWIGLFLVDESWQRKGIGKEIMEFMIDEYKETCSTVQLACIKENLKGLCFWEKLGFKEIDVKRCGNLEVRVLEKRI</sequence>
<dbReference type="CDD" id="cd04301">
    <property type="entry name" value="NAT_SF"/>
    <property type="match status" value="1"/>
</dbReference>
<dbReference type="Proteomes" id="UP000198558">
    <property type="component" value="Unassembled WGS sequence"/>
</dbReference>
<proteinExistence type="predicted"/>
<evidence type="ECO:0000259" key="1">
    <source>
        <dbReference type="PROSITE" id="PS51186"/>
    </source>
</evidence>
<dbReference type="Pfam" id="PF00583">
    <property type="entry name" value="Acetyltransf_1"/>
    <property type="match status" value="1"/>
</dbReference>
<organism evidence="2 3">
    <name type="scientific">Thomasclavelia cocleata</name>
    <dbReference type="NCBI Taxonomy" id="69824"/>
    <lineage>
        <taxon>Bacteria</taxon>
        <taxon>Bacillati</taxon>
        <taxon>Bacillota</taxon>
        <taxon>Erysipelotrichia</taxon>
        <taxon>Erysipelotrichales</taxon>
        <taxon>Coprobacillaceae</taxon>
        <taxon>Thomasclavelia</taxon>
    </lineage>
</organism>
<protein>
    <submittedName>
        <fullName evidence="2">Acetyltransferase (GNAT) family protein</fullName>
    </submittedName>
</protein>
<dbReference type="InterPro" id="IPR016181">
    <property type="entry name" value="Acyl_CoA_acyltransferase"/>
</dbReference>
<keyword evidence="3" id="KW-1185">Reference proteome</keyword>
<accession>A0A1I0FUB1</accession>
<dbReference type="PROSITE" id="PS51186">
    <property type="entry name" value="GNAT"/>
    <property type="match status" value="1"/>
</dbReference>
<dbReference type="EMBL" id="FOIN01000022">
    <property type="protein sequence ID" value="SET61803.1"/>
    <property type="molecule type" value="Genomic_DNA"/>
</dbReference>
<reference evidence="3" key="1">
    <citation type="submission" date="2016-10" db="EMBL/GenBank/DDBJ databases">
        <authorList>
            <person name="Varghese N."/>
            <person name="Submissions S."/>
        </authorList>
    </citation>
    <scope>NUCLEOTIDE SEQUENCE [LARGE SCALE GENOMIC DNA]</scope>
    <source>
        <strain evidence="3">DSM 1551</strain>
    </source>
</reference>
<dbReference type="OrthoDB" id="9782266at2"/>
<dbReference type="RefSeq" id="WP_092354551.1">
    <property type="nucleotide sequence ID" value="NZ_FOIN01000022.1"/>
</dbReference>
<keyword evidence="2" id="KW-0808">Transferase</keyword>
<name>A0A1I0FUB1_9FIRM</name>
<dbReference type="AlphaFoldDB" id="A0A1I0FUB1"/>